<sequence>MKRAPSFSDPPSSAPRSPLFPADKPVSPASSIGSHGSGVSHPPVSRSGRRNPVLTDVSTDDLLDSVNNWFDGHSRSSPGVEEVPPPLSPPRPIDDGLTGQPWAKDGSNEPSDTVADHHTSWSCGALQNHQAAFHPSIRGPSADACGYCGRFFSNNPRTDWDERLKHVTEVHNYGKCSKDKKFYRLDHFRQHLRYSHSVGLFGANYVEIACMKEEIPPPESLLHNTLIGPSLNLFGAETETPTPADTTVSLNSTSSKTGYDCPHNRCTLRFESVAQLQRHWRETSHPRKCRRINPSTGEPCDWVFWRAHDLTRHLKTVHTRAKVRCYLCTEEKVFRRLDGLKRHLQVVHADITASARRVAIARAIGRKPGEIQGRESDSETLGSRAVSI</sequence>
<keyword evidence="5" id="KW-1185">Reference proteome</keyword>
<evidence type="ECO:0000313" key="4">
    <source>
        <dbReference type="EMBL" id="KAL2864389.1"/>
    </source>
</evidence>
<feature type="region of interest" description="Disordered" evidence="2">
    <location>
        <begin position="1"/>
        <end position="118"/>
    </location>
</feature>
<dbReference type="Gene3D" id="3.30.160.60">
    <property type="entry name" value="Classic Zinc Finger"/>
    <property type="match status" value="1"/>
</dbReference>
<keyword evidence="1" id="KW-0863">Zinc-finger</keyword>
<evidence type="ECO:0000256" key="2">
    <source>
        <dbReference type="SAM" id="MobiDB-lite"/>
    </source>
</evidence>
<dbReference type="GeneID" id="98140871"/>
<dbReference type="SMART" id="SM00355">
    <property type="entry name" value="ZnF_C2H2"/>
    <property type="match status" value="4"/>
</dbReference>
<dbReference type="InterPro" id="IPR051061">
    <property type="entry name" value="Zinc_finger_trans_reg"/>
</dbReference>
<dbReference type="PANTHER" id="PTHR46179:SF19">
    <property type="entry name" value="C2H2 FINGER DOMAIN TRANSCRIPTION FACTOR (EUROFUNG)-RELATED"/>
    <property type="match status" value="1"/>
</dbReference>
<dbReference type="PROSITE" id="PS00028">
    <property type="entry name" value="ZINC_FINGER_C2H2_1"/>
    <property type="match status" value="1"/>
</dbReference>
<dbReference type="Proteomes" id="UP001610432">
    <property type="component" value="Unassembled WGS sequence"/>
</dbReference>
<gene>
    <name evidence="4" type="ORF">BJX67DRAFT_224262</name>
</gene>
<evidence type="ECO:0000256" key="1">
    <source>
        <dbReference type="PROSITE-ProRule" id="PRU00042"/>
    </source>
</evidence>
<comment type="caution">
    <text evidence="4">The sequence shown here is derived from an EMBL/GenBank/DDBJ whole genome shotgun (WGS) entry which is preliminary data.</text>
</comment>
<keyword evidence="1" id="KW-0862">Zinc</keyword>
<feature type="compositionally biased region" description="Low complexity" evidence="2">
    <location>
        <begin position="1"/>
        <end position="17"/>
    </location>
</feature>
<evidence type="ECO:0000259" key="3">
    <source>
        <dbReference type="PROSITE" id="PS50157"/>
    </source>
</evidence>
<name>A0ABR4LJU1_9EURO</name>
<dbReference type="InterPro" id="IPR013087">
    <property type="entry name" value="Znf_C2H2_type"/>
</dbReference>
<dbReference type="EMBL" id="JBFXLQ010000041">
    <property type="protein sequence ID" value="KAL2864389.1"/>
    <property type="molecule type" value="Genomic_DNA"/>
</dbReference>
<protein>
    <recommendedName>
        <fullName evidence="3">C2H2-type domain-containing protein</fullName>
    </recommendedName>
</protein>
<organism evidence="4 5">
    <name type="scientific">Aspergillus lucknowensis</name>
    <dbReference type="NCBI Taxonomy" id="176173"/>
    <lineage>
        <taxon>Eukaryota</taxon>
        <taxon>Fungi</taxon>
        <taxon>Dikarya</taxon>
        <taxon>Ascomycota</taxon>
        <taxon>Pezizomycotina</taxon>
        <taxon>Eurotiomycetes</taxon>
        <taxon>Eurotiomycetidae</taxon>
        <taxon>Eurotiales</taxon>
        <taxon>Aspergillaceae</taxon>
        <taxon>Aspergillus</taxon>
        <taxon>Aspergillus subgen. Nidulantes</taxon>
    </lineage>
</organism>
<reference evidence="4 5" key="1">
    <citation type="submission" date="2024-07" db="EMBL/GenBank/DDBJ databases">
        <title>Section-level genome sequencing and comparative genomics of Aspergillus sections Usti and Cavernicolus.</title>
        <authorList>
            <consortium name="Lawrence Berkeley National Laboratory"/>
            <person name="Nybo J.L."/>
            <person name="Vesth T.C."/>
            <person name="Theobald S."/>
            <person name="Frisvad J.C."/>
            <person name="Larsen T.O."/>
            <person name="Kjaerboelling I."/>
            <person name="Rothschild-Mancinelli K."/>
            <person name="Lyhne E.K."/>
            <person name="Kogle M.E."/>
            <person name="Barry K."/>
            <person name="Clum A."/>
            <person name="Na H."/>
            <person name="Ledsgaard L."/>
            <person name="Lin J."/>
            <person name="Lipzen A."/>
            <person name="Kuo A."/>
            <person name="Riley R."/>
            <person name="Mondo S."/>
            <person name="Labutti K."/>
            <person name="Haridas S."/>
            <person name="Pangalinan J."/>
            <person name="Salamov A.A."/>
            <person name="Simmons B.A."/>
            <person name="Magnuson J.K."/>
            <person name="Chen J."/>
            <person name="Drula E."/>
            <person name="Henrissat B."/>
            <person name="Wiebenga A."/>
            <person name="Lubbers R.J."/>
            <person name="Gomes A.C."/>
            <person name="Macurrencykelacurrency M.R."/>
            <person name="Stajich J."/>
            <person name="Grigoriev I.V."/>
            <person name="Mortensen U.H."/>
            <person name="De Vries R.P."/>
            <person name="Baker S.E."/>
            <person name="Andersen M.R."/>
        </authorList>
    </citation>
    <scope>NUCLEOTIDE SEQUENCE [LARGE SCALE GENOMIC DNA]</scope>
    <source>
        <strain evidence="4 5">CBS 449.75</strain>
    </source>
</reference>
<proteinExistence type="predicted"/>
<accession>A0ABR4LJU1</accession>
<feature type="domain" description="C2H2-type" evidence="3">
    <location>
        <begin position="259"/>
        <end position="285"/>
    </location>
</feature>
<feature type="region of interest" description="Disordered" evidence="2">
    <location>
        <begin position="369"/>
        <end position="388"/>
    </location>
</feature>
<dbReference type="RefSeq" id="XP_070883368.1">
    <property type="nucleotide sequence ID" value="XM_071025799.1"/>
</dbReference>
<keyword evidence="1" id="KW-0479">Metal-binding</keyword>
<dbReference type="PROSITE" id="PS50157">
    <property type="entry name" value="ZINC_FINGER_C2H2_2"/>
    <property type="match status" value="1"/>
</dbReference>
<evidence type="ECO:0000313" key="5">
    <source>
        <dbReference type="Proteomes" id="UP001610432"/>
    </source>
</evidence>
<dbReference type="PANTHER" id="PTHR46179">
    <property type="entry name" value="ZINC FINGER PROTEIN"/>
    <property type="match status" value="1"/>
</dbReference>
<feature type="compositionally biased region" description="Low complexity" evidence="2">
    <location>
        <begin position="30"/>
        <end position="45"/>
    </location>
</feature>